<feature type="compositionally biased region" description="Pro residues" evidence="5">
    <location>
        <begin position="120"/>
        <end position="158"/>
    </location>
</feature>
<comment type="caution">
    <text evidence="8">The sequence shown here is derived from an EMBL/GenBank/DDBJ whole genome shotgun (WGS) entry which is preliminary data.</text>
</comment>
<dbReference type="PANTHER" id="PTHR31395:SF23">
    <property type="entry name" value="GEO05642P1"/>
    <property type="match status" value="1"/>
</dbReference>
<feature type="chain" id="PRO_5042948701" evidence="7">
    <location>
        <begin position="25"/>
        <end position="174"/>
    </location>
</feature>
<protein>
    <submittedName>
        <fullName evidence="8">Uncharacterized protein</fullName>
    </submittedName>
</protein>
<accession>A0AAN9BB75</accession>
<dbReference type="EMBL" id="JBAMIC010000010">
    <property type="protein sequence ID" value="KAK7102322.1"/>
    <property type="molecule type" value="Genomic_DNA"/>
</dbReference>
<name>A0AAN9BB75_9CAEN</name>
<sequence>MAALPESCFLSLLLLLLVIGISEAGEFCYNNGVYLEYCEYGCCSGSCCFLSAWLIGVIVVGSIIFICVVIAIICCVVKSKGSQGRVVQPVNFQPHGNVNVAMVSHTGQSGWGQPPYGQVPHPPPYGQVPHPPPYGQHPPPPVYSDPAYPPPSQPPGQPSQPDQSPFAKAANSAT</sequence>
<keyword evidence="9" id="KW-1185">Reference proteome</keyword>
<evidence type="ECO:0000313" key="9">
    <source>
        <dbReference type="Proteomes" id="UP001374579"/>
    </source>
</evidence>
<evidence type="ECO:0000256" key="3">
    <source>
        <dbReference type="ARBA" id="ARBA00022989"/>
    </source>
</evidence>
<evidence type="ECO:0000256" key="6">
    <source>
        <dbReference type="SAM" id="Phobius"/>
    </source>
</evidence>
<keyword evidence="7" id="KW-0732">Signal</keyword>
<dbReference type="InterPro" id="IPR026910">
    <property type="entry name" value="Shisa"/>
</dbReference>
<feature type="region of interest" description="Disordered" evidence="5">
    <location>
        <begin position="112"/>
        <end position="174"/>
    </location>
</feature>
<evidence type="ECO:0000313" key="8">
    <source>
        <dbReference type="EMBL" id="KAK7102322.1"/>
    </source>
</evidence>
<organism evidence="8 9">
    <name type="scientific">Littorina saxatilis</name>
    <dbReference type="NCBI Taxonomy" id="31220"/>
    <lineage>
        <taxon>Eukaryota</taxon>
        <taxon>Metazoa</taxon>
        <taxon>Spiralia</taxon>
        <taxon>Lophotrochozoa</taxon>
        <taxon>Mollusca</taxon>
        <taxon>Gastropoda</taxon>
        <taxon>Caenogastropoda</taxon>
        <taxon>Littorinimorpha</taxon>
        <taxon>Littorinoidea</taxon>
        <taxon>Littorinidae</taxon>
        <taxon>Littorina</taxon>
    </lineage>
</organism>
<reference evidence="8 9" key="1">
    <citation type="submission" date="2024-02" db="EMBL/GenBank/DDBJ databases">
        <title>Chromosome-scale genome assembly of the rough periwinkle Littorina saxatilis.</title>
        <authorList>
            <person name="De Jode A."/>
            <person name="Faria R."/>
            <person name="Formenti G."/>
            <person name="Sims Y."/>
            <person name="Smith T.P."/>
            <person name="Tracey A."/>
            <person name="Wood J.M.D."/>
            <person name="Zagrodzka Z.B."/>
            <person name="Johannesson K."/>
            <person name="Butlin R.K."/>
            <person name="Leder E.H."/>
        </authorList>
    </citation>
    <scope>NUCLEOTIDE SEQUENCE [LARGE SCALE GENOMIC DNA]</scope>
    <source>
        <strain evidence="8">Snail1</strain>
        <tissue evidence="8">Muscle</tissue>
    </source>
</reference>
<evidence type="ECO:0000256" key="7">
    <source>
        <dbReference type="SAM" id="SignalP"/>
    </source>
</evidence>
<gene>
    <name evidence="8" type="ORF">V1264_020557</name>
</gene>
<evidence type="ECO:0000256" key="5">
    <source>
        <dbReference type="SAM" id="MobiDB-lite"/>
    </source>
</evidence>
<dbReference type="GO" id="GO:0016020">
    <property type="term" value="C:membrane"/>
    <property type="evidence" value="ECO:0007669"/>
    <property type="project" value="UniProtKB-SubCell"/>
</dbReference>
<feature type="signal peptide" evidence="7">
    <location>
        <begin position="1"/>
        <end position="24"/>
    </location>
</feature>
<feature type="transmembrane region" description="Helical" evidence="6">
    <location>
        <begin position="53"/>
        <end position="77"/>
    </location>
</feature>
<evidence type="ECO:0000256" key="2">
    <source>
        <dbReference type="ARBA" id="ARBA00022692"/>
    </source>
</evidence>
<keyword evidence="2 6" id="KW-0812">Transmembrane</keyword>
<dbReference type="PANTHER" id="PTHR31395">
    <property type="entry name" value="SHISA"/>
    <property type="match status" value="1"/>
</dbReference>
<evidence type="ECO:0000256" key="4">
    <source>
        <dbReference type="ARBA" id="ARBA00023136"/>
    </source>
</evidence>
<comment type="subcellular location">
    <subcellularLocation>
        <location evidence="1">Membrane</location>
    </subcellularLocation>
</comment>
<keyword evidence="4 6" id="KW-0472">Membrane</keyword>
<keyword evidence="3 6" id="KW-1133">Transmembrane helix</keyword>
<dbReference type="Proteomes" id="UP001374579">
    <property type="component" value="Unassembled WGS sequence"/>
</dbReference>
<evidence type="ECO:0000256" key="1">
    <source>
        <dbReference type="ARBA" id="ARBA00004370"/>
    </source>
</evidence>
<proteinExistence type="predicted"/>
<dbReference type="AlphaFoldDB" id="A0AAN9BB75"/>